<evidence type="ECO:0000313" key="1">
    <source>
        <dbReference type="EMBL" id="KAF6748000.1"/>
    </source>
</evidence>
<evidence type="ECO:0000313" key="2">
    <source>
        <dbReference type="Proteomes" id="UP000521943"/>
    </source>
</evidence>
<dbReference type="EMBL" id="JACGCI010000075">
    <property type="protein sequence ID" value="KAF6748000.1"/>
    <property type="molecule type" value="Genomic_DNA"/>
</dbReference>
<keyword evidence="2" id="KW-1185">Reference proteome</keyword>
<gene>
    <name evidence="1" type="ORF">DFP72DRAFT_853836</name>
</gene>
<proteinExistence type="predicted"/>
<accession>A0A8H6HKE4</accession>
<dbReference type="AlphaFoldDB" id="A0A8H6HKE4"/>
<organism evidence="1 2">
    <name type="scientific">Ephemerocybe angulata</name>
    <dbReference type="NCBI Taxonomy" id="980116"/>
    <lineage>
        <taxon>Eukaryota</taxon>
        <taxon>Fungi</taxon>
        <taxon>Dikarya</taxon>
        <taxon>Basidiomycota</taxon>
        <taxon>Agaricomycotina</taxon>
        <taxon>Agaricomycetes</taxon>
        <taxon>Agaricomycetidae</taxon>
        <taxon>Agaricales</taxon>
        <taxon>Agaricineae</taxon>
        <taxon>Psathyrellaceae</taxon>
        <taxon>Ephemerocybe</taxon>
    </lineage>
</organism>
<sequence length="518" mass="58620">MYTQADILARSNAVRNAQQAGLCETVQCCVLGAEALPNSLIVSVPVHPGYEAQPRNIDLDIDQYLEHTGPSVGVRSLNRIGVCLERYPYGAPRRQKYSWSIFYIPYPKSPVSQNQNNSLRPRNRMYDSLKVETSGTWPLRSVYGNILVAKSTYDGRVCDVEEKDRSLIEMLVYSFIEDEASYHQFPVIKHPLRPDHTPFLVLSPISPMQSTFEHTPIYQGDLLMNMVPHFHWLNLVMLLNFPSPGPEIAEKEIRLRIFDALTPFIPKADIPEFFDVLDMCDGAVIGSVVRQILLSGSSANISPFDLNVVLAHDREDPLNSFLYRLGYQSSVEEPVKELCGDSVDRVEVYRRGTGADIQRITALVSKEEAISVLLRSPFTGQMNALTSTTLGSYYPRLTFRNESLSLEGFDQSTLPASVRPPTFALYPDNSHWSNPCGIYCPATWRKTRNDRGLALYRWSARPQAESPPQFWGRPAVSDVQQERLWTADLLSWKLCRRCANPNCPNMGLYDSRSQFLLV</sequence>
<dbReference type="Proteomes" id="UP000521943">
    <property type="component" value="Unassembled WGS sequence"/>
</dbReference>
<protein>
    <submittedName>
        <fullName evidence="1">Uncharacterized protein</fullName>
    </submittedName>
</protein>
<comment type="caution">
    <text evidence="1">The sequence shown here is derived from an EMBL/GenBank/DDBJ whole genome shotgun (WGS) entry which is preliminary data.</text>
</comment>
<name>A0A8H6HKE4_9AGAR</name>
<reference evidence="1 2" key="1">
    <citation type="submission" date="2020-07" db="EMBL/GenBank/DDBJ databases">
        <title>Comparative genomics of pyrophilous fungi reveals a link between fire events and developmental genes.</title>
        <authorList>
            <consortium name="DOE Joint Genome Institute"/>
            <person name="Steindorff A.S."/>
            <person name="Carver A."/>
            <person name="Calhoun S."/>
            <person name="Stillman K."/>
            <person name="Liu H."/>
            <person name="Lipzen A."/>
            <person name="Pangilinan J."/>
            <person name="Labutti K."/>
            <person name="Bruns T.D."/>
            <person name="Grigoriev I.V."/>
        </authorList>
    </citation>
    <scope>NUCLEOTIDE SEQUENCE [LARGE SCALE GENOMIC DNA]</scope>
    <source>
        <strain evidence="1 2">CBS 144469</strain>
    </source>
</reference>
<dbReference type="OrthoDB" id="3128594at2759"/>